<evidence type="ECO:0000313" key="1">
    <source>
        <dbReference type="EMBL" id="MQN10986.1"/>
    </source>
</evidence>
<proteinExistence type="predicted"/>
<dbReference type="AlphaFoldDB" id="A0A6A7VWD9"/>
<dbReference type="Proteomes" id="UP000406735">
    <property type="component" value="Unassembled WGS sequence"/>
</dbReference>
<sequence length="116" mass="13539">MEIEELIKIAESDSWTVTEEEYTNGKGLLFSRRSPAGQDFSISTGPFESAEELINSIHQRYVEFDTDSETYLWLDNEGHGKNGAPYRMRDVLEDMEACEKMIYDLFICYRDAYEKK</sequence>
<gene>
    <name evidence="1" type="ORF">F7D97_13915</name>
</gene>
<comment type="caution">
    <text evidence="1">The sequence shown here is derived from an EMBL/GenBank/DDBJ whole genome shotgun (WGS) entry which is preliminary data.</text>
</comment>
<dbReference type="RefSeq" id="WP_153080280.1">
    <property type="nucleotide sequence ID" value="NZ_VZAU01000055.1"/>
</dbReference>
<reference evidence="1 2" key="1">
    <citation type="submission" date="2019-09" db="EMBL/GenBank/DDBJ databases">
        <title>Distinct polysaccharide growth profiles of human intestinal Prevotella copri isolates.</title>
        <authorList>
            <person name="Fehlner-Peach H."/>
            <person name="Magnabosco C."/>
            <person name="Raghavan V."/>
            <person name="Scher J.U."/>
            <person name="Tett A."/>
            <person name="Cox L.M."/>
            <person name="Gottsegen C."/>
            <person name="Watters A."/>
            <person name="Wiltshire- Gordon J.D."/>
            <person name="Segata N."/>
            <person name="Bonneau R."/>
            <person name="Littman D.R."/>
        </authorList>
    </citation>
    <scope>NUCLEOTIDE SEQUENCE [LARGE SCALE GENOMIC DNA]</scope>
    <source>
        <strain evidence="2">iK21513</strain>
    </source>
</reference>
<evidence type="ECO:0000313" key="2">
    <source>
        <dbReference type="Proteomes" id="UP000406735"/>
    </source>
</evidence>
<name>A0A6A7VWD9_9BACT</name>
<protein>
    <submittedName>
        <fullName evidence="1">Uncharacterized protein</fullName>
    </submittedName>
</protein>
<organism evidence="1 2">
    <name type="scientific">Segatella copri</name>
    <dbReference type="NCBI Taxonomy" id="165179"/>
    <lineage>
        <taxon>Bacteria</taxon>
        <taxon>Pseudomonadati</taxon>
        <taxon>Bacteroidota</taxon>
        <taxon>Bacteroidia</taxon>
        <taxon>Bacteroidales</taxon>
        <taxon>Prevotellaceae</taxon>
        <taxon>Segatella</taxon>
    </lineage>
</organism>
<dbReference type="EMBL" id="VZCY01000115">
    <property type="protein sequence ID" value="MQN10986.1"/>
    <property type="molecule type" value="Genomic_DNA"/>
</dbReference>
<accession>A0A6A7VWD9</accession>